<feature type="region of interest" description="Disordered" evidence="1">
    <location>
        <begin position="20"/>
        <end position="39"/>
    </location>
</feature>
<accession>A0AAN9TPY9</accession>
<dbReference type="EMBL" id="JBBCAQ010000034">
    <property type="protein sequence ID" value="KAK7579556.1"/>
    <property type="molecule type" value="Genomic_DNA"/>
</dbReference>
<comment type="caution">
    <text evidence="2">The sequence shown here is derived from an EMBL/GenBank/DDBJ whole genome shotgun (WGS) entry which is preliminary data.</text>
</comment>
<gene>
    <name evidence="2" type="ORF">V9T40_000185</name>
</gene>
<sequence>MNTRYEVVVAERKYRHSWAERAARGGGEEEEEEEEDYIGDWPGPAKRRLYFTQITTAGVRLRTFAKSSAACGGAGAGRATNKGPRRACKLLKTIGSGRVEWHPYATAHETRRESTRKALARASDNDGPAAALKIEPRIAGDPADGAMRYVAVRGGVGGGGGGVRGEEGSECEAKTTSSWTMGMRMRIANREYECQQQQQLYTIVSVAVRTINRGGARCSLVVIFVPGSCGAARYHSAHDDGGGGKSGGGGGGGGGAAATAAAAAAALSCVRLLFRARLC</sequence>
<protein>
    <submittedName>
        <fullName evidence="2">Uncharacterized protein</fullName>
    </submittedName>
</protein>
<keyword evidence="3" id="KW-1185">Reference proteome</keyword>
<name>A0AAN9TPY9_9HEMI</name>
<evidence type="ECO:0000256" key="1">
    <source>
        <dbReference type="SAM" id="MobiDB-lite"/>
    </source>
</evidence>
<dbReference type="Proteomes" id="UP001367676">
    <property type="component" value="Unassembled WGS sequence"/>
</dbReference>
<dbReference type="AlphaFoldDB" id="A0AAN9TPY9"/>
<reference evidence="2 3" key="1">
    <citation type="submission" date="2024-03" db="EMBL/GenBank/DDBJ databases">
        <title>Adaptation during the transition from Ophiocordyceps entomopathogen to insect associate is accompanied by gene loss and intensified selection.</title>
        <authorList>
            <person name="Ward C.M."/>
            <person name="Onetto C.A."/>
            <person name="Borneman A.R."/>
        </authorList>
    </citation>
    <scope>NUCLEOTIDE SEQUENCE [LARGE SCALE GENOMIC DNA]</scope>
    <source>
        <strain evidence="2">AWRI1</strain>
        <tissue evidence="2">Single Adult Female</tissue>
    </source>
</reference>
<organism evidence="2 3">
    <name type="scientific">Parthenolecanium corni</name>
    <dbReference type="NCBI Taxonomy" id="536013"/>
    <lineage>
        <taxon>Eukaryota</taxon>
        <taxon>Metazoa</taxon>
        <taxon>Ecdysozoa</taxon>
        <taxon>Arthropoda</taxon>
        <taxon>Hexapoda</taxon>
        <taxon>Insecta</taxon>
        <taxon>Pterygota</taxon>
        <taxon>Neoptera</taxon>
        <taxon>Paraneoptera</taxon>
        <taxon>Hemiptera</taxon>
        <taxon>Sternorrhyncha</taxon>
        <taxon>Coccoidea</taxon>
        <taxon>Coccidae</taxon>
        <taxon>Parthenolecanium</taxon>
    </lineage>
</organism>
<evidence type="ECO:0000313" key="3">
    <source>
        <dbReference type="Proteomes" id="UP001367676"/>
    </source>
</evidence>
<evidence type="ECO:0000313" key="2">
    <source>
        <dbReference type="EMBL" id="KAK7579556.1"/>
    </source>
</evidence>
<feature type="compositionally biased region" description="Acidic residues" evidence="1">
    <location>
        <begin position="28"/>
        <end position="38"/>
    </location>
</feature>
<proteinExistence type="predicted"/>